<dbReference type="AlphaFoldDB" id="A0AAW0RQT4"/>
<feature type="non-terminal residue" evidence="1">
    <location>
        <position position="83"/>
    </location>
</feature>
<organism evidence="1 2">
    <name type="scientific">Beauveria asiatica</name>
    <dbReference type="NCBI Taxonomy" id="1069075"/>
    <lineage>
        <taxon>Eukaryota</taxon>
        <taxon>Fungi</taxon>
        <taxon>Dikarya</taxon>
        <taxon>Ascomycota</taxon>
        <taxon>Pezizomycotina</taxon>
        <taxon>Sordariomycetes</taxon>
        <taxon>Hypocreomycetidae</taxon>
        <taxon>Hypocreales</taxon>
        <taxon>Cordycipitaceae</taxon>
        <taxon>Beauveria</taxon>
    </lineage>
</organism>
<name>A0AAW0RQT4_9HYPO</name>
<dbReference type="EMBL" id="JAAHCF010000376">
    <property type="protein sequence ID" value="KAK8144577.1"/>
    <property type="molecule type" value="Genomic_DNA"/>
</dbReference>
<gene>
    <name evidence="1" type="ORF">G3M48_005632</name>
</gene>
<protein>
    <submittedName>
        <fullName evidence="1">Uncharacterized protein</fullName>
    </submittedName>
</protein>
<comment type="caution">
    <text evidence="1">The sequence shown here is derived from an EMBL/GenBank/DDBJ whole genome shotgun (WGS) entry which is preliminary data.</text>
</comment>
<reference evidence="1 2" key="1">
    <citation type="submission" date="2020-02" db="EMBL/GenBank/DDBJ databases">
        <title>Comparative genomics of the hypocrealean fungal genus Beauvera.</title>
        <authorList>
            <person name="Showalter D.N."/>
            <person name="Bushley K.E."/>
            <person name="Rehner S.A."/>
        </authorList>
    </citation>
    <scope>NUCLEOTIDE SEQUENCE [LARGE SCALE GENOMIC DNA]</scope>
    <source>
        <strain evidence="1 2">ARSEF4384</strain>
    </source>
</reference>
<evidence type="ECO:0000313" key="1">
    <source>
        <dbReference type="EMBL" id="KAK8144577.1"/>
    </source>
</evidence>
<proteinExistence type="predicted"/>
<accession>A0AAW0RQT4</accession>
<dbReference type="Proteomes" id="UP001397290">
    <property type="component" value="Unassembled WGS sequence"/>
</dbReference>
<sequence length="83" mass="8809">MHPDNAMLYAAFDDGGIPRLAALPRINGYCCRFHPGLFHPGLFHPGLVCCDSAAMGDGLVYRLLDGPSVMVSTSATSSDLVDL</sequence>
<evidence type="ECO:0000313" key="2">
    <source>
        <dbReference type="Proteomes" id="UP001397290"/>
    </source>
</evidence>
<keyword evidence="2" id="KW-1185">Reference proteome</keyword>